<evidence type="ECO:0000256" key="3">
    <source>
        <dbReference type="ARBA" id="ARBA00024327"/>
    </source>
</evidence>
<dbReference type="EMBL" id="AUZY01005563">
    <property type="protein sequence ID" value="EQD58564.1"/>
    <property type="molecule type" value="Genomic_DNA"/>
</dbReference>
<dbReference type="GO" id="GO:0005737">
    <property type="term" value="C:cytoplasm"/>
    <property type="evidence" value="ECO:0007669"/>
    <property type="project" value="TreeGrafter"/>
</dbReference>
<dbReference type="GO" id="GO:0019379">
    <property type="term" value="P:sulfate assimilation, phosphoadenylyl sulfate reduction by phosphoadenylyl-sulfate reductase (thioredoxin)"/>
    <property type="evidence" value="ECO:0007669"/>
    <property type="project" value="InterPro"/>
</dbReference>
<keyword evidence="2" id="KW-0560">Oxidoreductase</keyword>
<feature type="domain" description="Phosphoadenosine phosphosulphate reductase" evidence="4">
    <location>
        <begin position="25"/>
        <end position="178"/>
    </location>
</feature>
<dbReference type="Gene3D" id="3.40.50.620">
    <property type="entry name" value="HUPs"/>
    <property type="match status" value="1"/>
</dbReference>
<comment type="similarity">
    <text evidence="1">Belongs to the PAPS reductase family. CysH subfamily.</text>
</comment>
<accession>T1BZU6</accession>
<gene>
    <name evidence="5" type="ORF">B1B_08514</name>
</gene>
<dbReference type="AlphaFoldDB" id="T1BZU6"/>
<name>T1BZU6_9ZZZZ</name>
<comment type="caution">
    <text evidence="5">The sequence shown here is derived from an EMBL/GenBank/DDBJ whole genome shotgun (WGS) entry which is preliminary data.</text>
</comment>
<evidence type="ECO:0000256" key="1">
    <source>
        <dbReference type="ARBA" id="ARBA00009732"/>
    </source>
</evidence>
<reference evidence="5" key="1">
    <citation type="submission" date="2013-08" db="EMBL/GenBank/DDBJ databases">
        <authorList>
            <person name="Mendez C."/>
            <person name="Richter M."/>
            <person name="Ferrer M."/>
            <person name="Sanchez J."/>
        </authorList>
    </citation>
    <scope>NUCLEOTIDE SEQUENCE</scope>
</reference>
<evidence type="ECO:0000313" key="5">
    <source>
        <dbReference type="EMBL" id="EQD58564.1"/>
    </source>
</evidence>
<evidence type="ECO:0000256" key="2">
    <source>
        <dbReference type="ARBA" id="ARBA00023002"/>
    </source>
</evidence>
<dbReference type="PIRSF" id="PIRSF000857">
    <property type="entry name" value="PAPS_reductase"/>
    <property type="match status" value="1"/>
</dbReference>
<dbReference type="PANTHER" id="PTHR46509">
    <property type="entry name" value="PHOSPHOADENOSINE PHOSPHOSULFATE REDUCTASE"/>
    <property type="match status" value="1"/>
</dbReference>
<dbReference type="GO" id="GO:0004604">
    <property type="term" value="F:phosphoadenylyl-sulfate reductase (thioredoxin) activity"/>
    <property type="evidence" value="ECO:0007669"/>
    <property type="project" value="InterPro"/>
</dbReference>
<dbReference type="InterPro" id="IPR014729">
    <property type="entry name" value="Rossmann-like_a/b/a_fold"/>
</dbReference>
<dbReference type="InterPro" id="IPR004511">
    <property type="entry name" value="PAPS/APS_Rdtase"/>
</dbReference>
<protein>
    <submittedName>
        <fullName evidence="5">Phosphoadenosine phosphosulfate reductase</fullName>
    </submittedName>
</protein>
<comment type="pathway">
    <text evidence="3">Sulfur metabolism; hydrogen sulfide biosynthesis; sulfite from sulfate.</text>
</comment>
<dbReference type="InterPro" id="IPR002500">
    <property type="entry name" value="PAPS_reduct_dom"/>
</dbReference>
<sequence>DFPKETVDALSVIRWSASRYGKRALFACSFSAEDMVILHMISICREAGMEIPEIVTLDTGRLHEETYTVMQEAKDKYRMEIITLHPDSSSLSNMVTVHGPNLFYKSTELRQMCCNVRKTAPLNAALENKIAWITGLRREQSPGRSLVKKISSDPTRNGITKINPIADWSNRRNRGQYIEGSNKIP</sequence>
<feature type="non-terminal residue" evidence="5">
    <location>
        <position position="1"/>
    </location>
</feature>
<organism evidence="5">
    <name type="scientific">mine drainage metagenome</name>
    <dbReference type="NCBI Taxonomy" id="410659"/>
    <lineage>
        <taxon>unclassified sequences</taxon>
        <taxon>metagenomes</taxon>
        <taxon>ecological metagenomes</taxon>
    </lineage>
</organism>
<evidence type="ECO:0000259" key="4">
    <source>
        <dbReference type="Pfam" id="PF01507"/>
    </source>
</evidence>
<reference evidence="5" key="2">
    <citation type="journal article" date="2014" name="ISME J.">
        <title>Microbial stratification in low pH oxic and suboxic macroscopic growths along an acid mine drainage.</title>
        <authorList>
            <person name="Mendez-Garcia C."/>
            <person name="Mesa V."/>
            <person name="Sprenger R.R."/>
            <person name="Richter M."/>
            <person name="Diez M.S."/>
            <person name="Solano J."/>
            <person name="Bargiela R."/>
            <person name="Golyshina O.V."/>
            <person name="Manteca A."/>
            <person name="Ramos J.L."/>
            <person name="Gallego J.R."/>
            <person name="Llorente I."/>
            <person name="Martins Dos Santos V.A."/>
            <person name="Jensen O.N."/>
            <person name="Pelaez A.I."/>
            <person name="Sanchez J."/>
            <person name="Ferrer M."/>
        </authorList>
    </citation>
    <scope>NUCLEOTIDE SEQUENCE</scope>
</reference>
<dbReference type="SUPFAM" id="SSF52402">
    <property type="entry name" value="Adenine nucleotide alpha hydrolases-like"/>
    <property type="match status" value="1"/>
</dbReference>
<dbReference type="PANTHER" id="PTHR46509:SF1">
    <property type="entry name" value="PHOSPHOADENOSINE PHOSPHOSULFATE REDUCTASE"/>
    <property type="match status" value="1"/>
</dbReference>
<proteinExistence type="inferred from homology"/>
<dbReference type="Pfam" id="PF01507">
    <property type="entry name" value="PAPS_reduct"/>
    <property type="match status" value="1"/>
</dbReference>